<sequence length="106" mass="11411">MNLPDASRLRALIGRDFDFAAPGAGSFAARLDHVTDGLPMDAGYRCYRAQFVVDGAWAMQANYRVTAPDGEVWQLLLTPVRPGADGRPVLEAVVHTHVSQASGDNT</sequence>
<keyword evidence="2" id="KW-1185">Reference proteome</keyword>
<protein>
    <submittedName>
        <fullName evidence="3">DUF6916 family protein</fullName>
    </submittedName>
</protein>
<proteinExistence type="predicted"/>
<name>A0A8B6X7Y0_9BURK</name>
<feature type="domain" description="DUF6916" evidence="1">
    <location>
        <begin position="6"/>
        <end position="93"/>
    </location>
</feature>
<organism evidence="2 3">
    <name type="scientific">Derxia gummosa DSM 723</name>
    <dbReference type="NCBI Taxonomy" id="1121388"/>
    <lineage>
        <taxon>Bacteria</taxon>
        <taxon>Pseudomonadati</taxon>
        <taxon>Pseudomonadota</taxon>
        <taxon>Betaproteobacteria</taxon>
        <taxon>Burkholderiales</taxon>
        <taxon>Alcaligenaceae</taxon>
        <taxon>Derxia</taxon>
    </lineage>
</organism>
<evidence type="ECO:0000313" key="2">
    <source>
        <dbReference type="Proteomes" id="UP000675920"/>
    </source>
</evidence>
<accession>A0A8B6X7Y0</accession>
<dbReference type="RefSeq" id="WP_051377694.1">
    <property type="nucleotide sequence ID" value="NZ_AXWS01000001.1"/>
</dbReference>
<evidence type="ECO:0000259" key="1">
    <source>
        <dbReference type="Pfam" id="PF21880"/>
    </source>
</evidence>
<evidence type="ECO:0000313" key="3">
    <source>
        <dbReference type="RefSeq" id="WP_051377694.1"/>
    </source>
</evidence>
<dbReference type="Pfam" id="PF21880">
    <property type="entry name" value="DUF6916"/>
    <property type="match status" value="1"/>
</dbReference>
<dbReference type="AlphaFoldDB" id="A0A8B6X7Y0"/>
<dbReference type="OrthoDB" id="9015698at2"/>
<dbReference type="Proteomes" id="UP000675920">
    <property type="component" value="Unplaced"/>
</dbReference>
<dbReference type="InterPro" id="IPR054209">
    <property type="entry name" value="DUF6916"/>
</dbReference>
<reference evidence="3" key="1">
    <citation type="submission" date="2025-08" db="UniProtKB">
        <authorList>
            <consortium name="RefSeq"/>
        </authorList>
    </citation>
    <scope>IDENTIFICATION</scope>
</reference>